<feature type="domain" description="KxDL" evidence="2">
    <location>
        <begin position="6"/>
        <end position="77"/>
    </location>
</feature>
<dbReference type="Pfam" id="PF10241">
    <property type="entry name" value="KxDL"/>
    <property type="match status" value="1"/>
</dbReference>
<dbReference type="AlphaFoldDB" id="A0A8S1Q0H4"/>
<organism evidence="3 4">
    <name type="scientific">Paramecium primaurelia</name>
    <dbReference type="NCBI Taxonomy" id="5886"/>
    <lineage>
        <taxon>Eukaryota</taxon>
        <taxon>Sar</taxon>
        <taxon>Alveolata</taxon>
        <taxon>Ciliophora</taxon>
        <taxon>Intramacronucleata</taxon>
        <taxon>Oligohymenophorea</taxon>
        <taxon>Peniculida</taxon>
        <taxon>Parameciidae</taxon>
        <taxon>Paramecium</taxon>
    </lineage>
</organism>
<reference evidence="3" key="1">
    <citation type="submission" date="2021-01" db="EMBL/GenBank/DDBJ databases">
        <authorList>
            <consortium name="Genoscope - CEA"/>
            <person name="William W."/>
        </authorList>
    </citation>
    <scope>NUCLEOTIDE SEQUENCE</scope>
</reference>
<protein>
    <recommendedName>
        <fullName evidence="2">KxDL domain-containing protein</fullName>
    </recommendedName>
</protein>
<evidence type="ECO:0000313" key="4">
    <source>
        <dbReference type="Proteomes" id="UP000688137"/>
    </source>
</evidence>
<evidence type="ECO:0000256" key="1">
    <source>
        <dbReference type="ARBA" id="ARBA00005913"/>
    </source>
</evidence>
<comment type="similarity">
    <text evidence="1">Belongs to the KXD1 family.</text>
</comment>
<dbReference type="OMA" id="FDMAQHT"/>
<keyword evidence="4" id="KW-1185">Reference proteome</keyword>
<proteinExistence type="inferred from homology"/>
<dbReference type="InterPro" id="IPR019371">
    <property type="entry name" value="KxDL_dom"/>
</dbReference>
<accession>A0A8S1Q0H4</accession>
<dbReference type="Proteomes" id="UP000688137">
    <property type="component" value="Unassembled WGS sequence"/>
</dbReference>
<comment type="caution">
    <text evidence="3">The sequence shown here is derived from an EMBL/GenBank/DDBJ whole genome shotgun (WGS) entry which is preliminary data.</text>
</comment>
<evidence type="ECO:0000313" key="3">
    <source>
        <dbReference type="EMBL" id="CAD8108338.1"/>
    </source>
</evidence>
<sequence>MQTIAFFKDEDLKETFANQTSIIQTLQHAQLEVSKINEKSPQLRKQAEMNFDMAQHTITRLADDLKAIHKSINRIKELNQLIDEIKKKQ</sequence>
<gene>
    <name evidence="3" type="ORF">PPRIM_AZ9-3.1.T1370008</name>
</gene>
<name>A0A8S1Q0H4_PARPR</name>
<dbReference type="EMBL" id="CAJJDM010000140">
    <property type="protein sequence ID" value="CAD8108338.1"/>
    <property type="molecule type" value="Genomic_DNA"/>
</dbReference>
<evidence type="ECO:0000259" key="2">
    <source>
        <dbReference type="Pfam" id="PF10241"/>
    </source>
</evidence>